<dbReference type="GO" id="GO:1990504">
    <property type="term" value="P:dense core granule exocytosis"/>
    <property type="evidence" value="ECO:0007669"/>
    <property type="project" value="InterPro"/>
</dbReference>
<dbReference type="InterPro" id="IPR033227">
    <property type="entry name" value="CAPS"/>
</dbReference>
<dbReference type="GO" id="GO:0045921">
    <property type="term" value="P:positive regulation of exocytosis"/>
    <property type="evidence" value="ECO:0007669"/>
    <property type="project" value="TreeGrafter"/>
</dbReference>
<dbReference type="GO" id="GO:0098793">
    <property type="term" value="C:presynapse"/>
    <property type="evidence" value="ECO:0007669"/>
    <property type="project" value="GOC"/>
</dbReference>
<dbReference type="PANTHER" id="PTHR12166:SF7">
    <property type="entry name" value="CALCIUM-DEPENDENT SECRETION ACTIVATOR 2"/>
    <property type="match status" value="1"/>
</dbReference>
<sequence length="174" mass="18925">MLDPSSSEDTGGESDPEVAQEPPRKPSAFLVAGKRGNIGRAGGQQLQSAEAGKGAKDSPSAGDDEARKGRERVQKEEKERRTKLQIFVFVMRCISYPFNAKQPTDMARRQQKGSVDMASVVLREDSPMKCEGYVQDGLQMFSNSYTKSSSSEEESTGHRLALPSAANVSSPPRQ</sequence>
<evidence type="ECO:0000313" key="2">
    <source>
        <dbReference type="EMBL" id="KAK5609699.1"/>
    </source>
</evidence>
<proteinExistence type="predicted"/>
<evidence type="ECO:0000256" key="1">
    <source>
        <dbReference type="SAM" id="MobiDB-lite"/>
    </source>
</evidence>
<dbReference type="PANTHER" id="PTHR12166">
    <property type="entry name" value="CALCIUM-DEPENDENT SECRETION ACTIVATOR"/>
    <property type="match status" value="1"/>
</dbReference>
<feature type="compositionally biased region" description="Basic and acidic residues" evidence="1">
    <location>
        <begin position="64"/>
        <end position="80"/>
    </location>
</feature>
<dbReference type="GO" id="GO:0098978">
    <property type="term" value="C:glutamatergic synapse"/>
    <property type="evidence" value="ECO:0007669"/>
    <property type="project" value="TreeGrafter"/>
</dbReference>
<comment type="caution">
    <text evidence="2">The sequence shown here is derived from an EMBL/GenBank/DDBJ whole genome shotgun (WGS) entry which is preliminary data.</text>
</comment>
<dbReference type="Proteomes" id="UP001311232">
    <property type="component" value="Unassembled WGS sequence"/>
</dbReference>
<dbReference type="GO" id="GO:0016079">
    <property type="term" value="P:synaptic vesicle exocytosis"/>
    <property type="evidence" value="ECO:0007669"/>
    <property type="project" value="InterPro"/>
</dbReference>
<gene>
    <name evidence="2" type="ORF">CRENBAI_026245</name>
</gene>
<dbReference type="EMBL" id="JAHHUM010001738">
    <property type="protein sequence ID" value="KAK5609699.1"/>
    <property type="molecule type" value="Genomic_DNA"/>
</dbReference>
<organism evidence="2 3">
    <name type="scientific">Crenichthys baileyi</name>
    <name type="common">White River springfish</name>
    <dbReference type="NCBI Taxonomy" id="28760"/>
    <lineage>
        <taxon>Eukaryota</taxon>
        <taxon>Metazoa</taxon>
        <taxon>Chordata</taxon>
        <taxon>Craniata</taxon>
        <taxon>Vertebrata</taxon>
        <taxon>Euteleostomi</taxon>
        <taxon>Actinopterygii</taxon>
        <taxon>Neopterygii</taxon>
        <taxon>Teleostei</taxon>
        <taxon>Neoteleostei</taxon>
        <taxon>Acanthomorphata</taxon>
        <taxon>Ovalentaria</taxon>
        <taxon>Atherinomorphae</taxon>
        <taxon>Cyprinodontiformes</taxon>
        <taxon>Goodeidae</taxon>
        <taxon>Crenichthys</taxon>
    </lineage>
</organism>
<feature type="region of interest" description="Disordered" evidence="1">
    <location>
        <begin position="1"/>
        <end position="80"/>
    </location>
</feature>
<keyword evidence="3" id="KW-1185">Reference proteome</keyword>
<evidence type="ECO:0000313" key="3">
    <source>
        <dbReference type="Proteomes" id="UP001311232"/>
    </source>
</evidence>
<feature type="region of interest" description="Disordered" evidence="1">
    <location>
        <begin position="144"/>
        <end position="174"/>
    </location>
</feature>
<accession>A0AAV9RLI7</accession>
<reference evidence="2 3" key="1">
    <citation type="submission" date="2021-06" db="EMBL/GenBank/DDBJ databases">
        <authorList>
            <person name="Palmer J.M."/>
        </authorList>
    </citation>
    <scope>NUCLEOTIDE SEQUENCE [LARGE SCALE GENOMIC DNA]</scope>
    <source>
        <strain evidence="2 3">MEX-2019</strain>
        <tissue evidence="2">Muscle</tissue>
    </source>
</reference>
<dbReference type="AlphaFoldDB" id="A0AAV9RLI7"/>
<name>A0AAV9RLI7_9TELE</name>
<protein>
    <submittedName>
        <fullName evidence="2">Uncharacterized protein</fullName>
    </submittedName>
</protein>